<dbReference type="GO" id="GO:0043190">
    <property type="term" value="C:ATP-binding cassette (ABC) transporter complex"/>
    <property type="evidence" value="ECO:0007669"/>
    <property type="project" value="TreeGrafter"/>
</dbReference>
<comment type="similarity">
    <text evidence="1">Belongs to the ABC transporter superfamily.</text>
</comment>
<feature type="domain" description="ABC transporter" evidence="5">
    <location>
        <begin position="4"/>
        <end position="57"/>
    </location>
</feature>
<protein>
    <recommendedName>
        <fullName evidence="5">ABC transporter domain-containing protein</fullName>
    </recommendedName>
</protein>
<keyword evidence="7" id="KW-1185">Reference proteome</keyword>
<sequence length="113" mass="12619">MDEEDKAKADKIISDLGLYGYEDTHPMALSGGQKQRVAIASALAANSEILLFDEPTSGLDRAHMMAVAEMLTELAEDNRVIIVSTHDPELISLFCDYILFIEKGRLKYLRECQ</sequence>
<keyword evidence="4" id="KW-0067">ATP-binding</keyword>
<gene>
    <name evidence="6" type="ORF">RASY3_13110</name>
</gene>
<evidence type="ECO:0000256" key="4">
    <source>
        <dbReference type="ARBA" id="ARBA00022840"/>
    </source>
</evidence>
<dbReference type="PANTHER" id="PTHR43553:SF24">
    <property type="entry name" value="ENERGY-COUPLING FACTOR TRANSPORTER ATP-BINDING PROTEIN ECFA1"/>
    <property type="match status" value="1"/>
</dbReference>
<dbReference type="GO" id="GO:0016887">
    <property type="term" value="F:ATP hydrolysis activity"/>
    <property type="evidence" value="ECO:0007669"/>
    <property type="project" value="InterPro"/>
</dbReference>
<dbReference type="Proteomes" id="UP000021369">
    <property type="component" value="Unassembled WGS sequence"/>
</dbReference>
<accession>A0A011UCT2</accession>
<dbReference type="GO" id="GO:0042626">
    <property type="term" value="F:ATPase-coupled transmembrane transporter activity"/>
    <property type="evidence" value="ECO:0007669"/>
    <property type="project" value="TreeGrafter"/>
</dbReference>
<organism evidence="6 7">
    <name type="scientific">Ruminococcus albus SY3</name>
    <dbReference type="NCBI Taxonomy" id="1341156"/>
    <lineage>
        <taxon>Bacteria</taxon>
        <taxon>Bacillati</taxon>
        <taxon>Bacillota</taxon>
        <taxon>Clostridia</taxon>
        <taxon>Eubacteriales</taxon>
        <taxon>Oscillospiraceae</taxon>
        <taxon>Ruminococcus</taxon>
    </lineage>
</organism>
<evidence type="ECO:0000256" key="2">
    <source>
        <dbReference type="ARBA" id="ARBA00022448"/>
    </source>
</evidence>
<dbReference type="InterPro" id="IPR003439">
    <property type="entry name" value="ABC_transporter-like_ATP-bd"/>
</dbReference>
<dbReference type="Gene3D" id="3.40.50.300">
    <property type="entry name" value="P-loop containing nucleotide triphosphate hydrolases"/>
    <property type="match status" value="1"/>
</dbReference>
<name>A0A011UCT2_RUMAL</name>
<evidence type="ECO:0000256" key="3">
    <source>
        <dbReference type="ARBA" id="ARBA00022741"/>
    </source>
</evidence>
<dbReference type="GO" id="GO:0005524">
    <property type="term" value="F:ATP binding"/>
    <property type="evidence" value="ECO:0007669"/>
    <property type="project" value="UniProtKB-KW"/>
</dbReference>
<evidence type="ECO:0000259" key="5">
    <source>
        <dbReference type="Pfam" id="PF00005"/>
    </source>
</evidence>
<dbReference type="InterPro" id="IPR050095">
    <property type="entry name" value="ECF_ABC_transporter_ATP-bd"/>
</dbReference>
<dbReference type="PANTHER" id="PTHR43553">
    <property type="entry name" value="HEAVY METAL TRANSPORTER"/>
    <property type="match status" value="1"/>
</dbReference>
<comment type="caution">
    <text evidence="6">The sequence shown here is derived from an EMBL/GenBank/DDBJ whole genome shotgun (WGS) entry which is preliminary data.</text>
</comment>
<dbReference type="AlphaFoldDB" id="A0A011UCT2"/>
<keyword evidence="3" id="KW-0547">Nucleotide-binding</keyword>
<evidence type="ECO:0000313" key="7">
    <source>
        <dbReference type="Proteomes" id="UP000021369"/>
    </source>
</evidence>
<dbReference type="InterPro" id="IPR027417">
    <property type="entry name" value="P-loop_NTPase"/>
</dbReference>
<dbReference type="EMBL" id="JEOB01000004">
    <property type="protein sequence ID" value="EXM38424.1"/>
    <property type="molecule type" value="Genomic_DNA"/>
</dbReference>
<evidence type="ECO:0000313" key="6">
    <source>
        <dbReference type="EMBL" id="EXM38424.1"/>
    </source>
</evidence>
<dbReference type="SUPFAM" id="SSF52540">
    <property type="entry name" value="P-loop containing nucleoside triphosphate hydrolases"/>
    <property type="match status" value="1"/>
</dbReference>
<dbReference type="Pfam" id="PF00005">
    <property type="entry name" value="ABC_tran"/>
    <property type="match status" value="1"/>
</dbReference>
<dbReference type="PATRIC" id="fig|1341156.4.peg.3646"/>
<evidence type="ECO:0000256" key="1">
    <source>
        <dbReference type="ARBA" id="ARBA00005417"/>
    </source>
</evidence>
<reference evidence="6 7" key="1">
    <citation type="submission" date="2013-06" db="EMBL/GenBank/DDBJ databases">
        <title>Rumen cellulosomics: divergent fiber-degrading strategies revealed by comparative genome-wide analysis of six Ruminococcal strains.</title>
        <authorList>
            <person name="Dassa B."/>
            <person name="Borovok I."/>
            <person name="Lamed R."/>
            <person name="Flint H."/>
            <person name="Yeoman C.J."/>
            <person name="White B."/>
            <person name="Bayer E.A."/>
        </authorList>
    </citation>
    <scope>NUCLEOTIDE SEQUENCE [LARGE SCALE GENOMIC DNA]</scope>
    <source>
        <strain evidence="6 7">SY3</strain>
    </source>
</reference>
<keyword evidence="2" id="KW-0813">Transport</keyword>
<proteinExistence type="inferred from homology"/>